<feature type="signal peptide" evidence="1">
    <location>
        <begin position="1"/>
        <end position="26"/>
    </location>
</feature>
<evidence type="ECO:0000313" key="3">
    <source>
        <dbReference type="EMBL" id="MBV7390398.1"/>
    </source>
</evidence>
<organism evidence="3 4">
    <name type="scientific">Enterococcus alishanensis</name>
    <dbReference type="NCBI Taxonomy" id="1303817"/>
    <lineage>
        <taxon>Bacteria</taxon>
        <taxon>Bacillati</taxon>
        <taxon>Bacillota</taxon>
        <taxon>Bacilli</taxon>
        <taxon>Lactobacillales</taxon>
        <taxon>Enterococcaceae</taxon>
        <taxon>Enterococcus</taxon>
    </lineage>
</organism>
<comment type="caution">
    <text evidence="3">The sequence shown here is derived from an EMBL/GenBank/DDBJ whole genome shotgun (WGS) entry which is preliminary data.</text>
</comment>
<sequence length="239" mass="27181">MKKVFLGIGLLASMGLGGLFDTSANADVSEVYNTSIPSVNFLWREYNPNTGEHFLTESFEETEWLEEQGWITEGLAWMTPTSGEEVYRLYNPNAGDHFYTKSIVEYNWLKQQGWLQEGRSFFSSEGKDTAVYRSYNKNAVAAGSHMFTINKDEHDGLLRSGWLNEDVQFYAVSMYTHLETLTLVAESITETEVGSADFAKLQQVIAQSHTVLNKANISDNELRNQYQTLYDTINTLNYL</sequence>
<dbReference type="InterPro" id="IPR043708">
    <property type="entry name" value="DUF5648"/>
</dbReference>
<accession>A0ABS6TBW2</accession>
<evidence type="ECO:0000259" key="2">
    <source>
        <dbReference type="Pfam" id="PF18885"/>
    </source>
</evidence>
<reference evidence="3 4" key="1">
    <citation type="submission" date="2021-06" db="EMBL/GenBank/DDBJ databases">
        <title>Enterococcus alishanensis sp. nov., a novel lactic acid bacterium isolated from fresh coffee beans.</title>
        <authorList>
            <person name="Chen Y.-S."/>
        </authorList>
    </citation>
    <scope>NUCLEOTIDE SEQUENCE [LARGE SCALE GENOMIC DNA]</scope>
    <source>
        <strain evidence="3 4">ALS3</strain>
    </source>
</reference>
<dbReference type="Proteomes" id="UP000774130">
    <property type="component" value="Unassembled WGS sequence"/>
</dbReference>
<dbReference type="EMBL" id="JAHUZB010000003">
    <property type="protein sequence ID" value="MBV7390398.1"/>
    <property type="molecule type" value="Genomic_DNA"/>
</dbReference>
<feature type="domain" description="DUF5648" evidence="2">
    <location>
        <begin position="42"/>
        <end position="171"/>
    </location>
</feature>
<dbReference type="Pfam" id="PF18885">
    <property type="entry name" value="DUF5648"/>
    <property type="match status" value="1"/>
</dbReference>
<gene>
    <name evidence="3" type="ORF">KUA55_06890</name>
</gene>
<keyword evidence="1" id="KW-0732">Signal</keyword>
<dbReference type="RefSeq" id="WP_218325467.1">
    <property type="nucleotide sequence ID" value="NZ_JAHUZB010000003.1"/>
</dbReference>
<protein>
    <recommendedName>
        <fullName evidence="2">DUF5648 domain-containing protein</fullName>
    </recommendedName>
</protein>
<keyword evidence="4" id="KW-1185">Reference proteome</keyword>
<evidence type="ECO:0000313" key="4">
    <source>
        <dbReference type="Proteomes" id="UP000774130"/>
    </source>
</evidence>
<feature type="chain" id="PRO_5046660989" description="DUF5648 domain-containing protein" evidence="1">
    <location>
        <begin position="27"/>
        <end position="239"/>
    </location>
</feature>
<evidence type="ECO:0000256" key="1">
    <source>
        <dbReference type="SAM" id="SignalP"/>
    </source>
</evidence>
<name>A0ABS6TBW2_9ENTE</name>
<proteinExistence type="predicted"/>